<feature type="region of interest" description="Disordered" evidence="1">
    <location>
        <begin position="151"/>
        <end position="194"/>
    </location>
</feature>
<gene>
    <name evidence="2" type="ORF">LPJ64_002059</name>
</gene>
<reference evidence="2" key="1">
    <citation type="submission" date="2022-07" db="EMBL/GenBank/DDBJ databases">
        <title>Phylogenomic reconstructions and comparative analyses of Kickxellomycotina fungi.</title>
        <authorList>
            <person name="Reynolds N.K."/>
            <person name="Stajich J.E."/>
            <person name="Barry K."/>
            <person name="Grigoriev I.V."/>
            <person name="Crous P."/>
            <person name="Smith M.E."/>
        </authorList>
    </citation>
    <scope>NUCLEOTIDE SEQUENCE</scope>
    <source>
        <strain evidence="2">NBRC 105413</strain>
    </source>
</reference>
<dbReference type="Proteomes" id="UP001145021">
    <property type="component" value="Unassembled WGS sequence"/>
</dbReference>
<protein>
    <submittedName>
        <fullName evidence="2">Uncharacterized protein</fullName>
    </submittedName>
</protein>
<proteinExistence type="predicted"/>
<dbReference type="EMBL" id="JANBOH010000060">
    <property type="protein sequence ID" value="KAJ1646464.1"/>
    <property type="molecule type" value="Genomic_DNA"/>
</dbReference>
<feature type="compositionally biased region" description="Low complexity" evidence="1">
    <location>
        <begin position="258"/>
        <end position="267"/>
    </location>
</feature>
<accession>A0A9W7XK94</accession>
<keyword evidence="3" id="KW-1185">Reference proteome</keyword>
<feature type="compositionally biased region" description="Polar residues" evidence="1">
    <location>
        <begin position="16"/>
        <end position="35"/>
    </location>
</feature>
<organism evidence="2 3">
    <name type="scientific">Coemansia asiatica</name>
    <dbReference type="NCBI Taxonomy" id="1052880"/>
    <lineage>
        <taxon>Eukaryota</taxon>
        <taxon>Fungi</taxon>
        <taxon>Fungi incertae sedis</taxon>
        <taxon>Zoopagomycota</taxon>
        <taxon>Kickxellomycotina</taxon>
        <taxon>Kickxellomycetes</taxon>
        <taxon>Kickxellales</taxon>
        <taxon>Kickxellaceae</taxon>
        <taxon>Coemansia</taxon>
    </lineage>
</organism>
<dbReference type="InterPro" id="IPR028322">
    <property type="entry name" value="PNRC-like_rgn"/>
</dbReference>
<feature type="compositionally biased region" description="Basic residues" evidence="1">
    <location>
        <begin position="67"/>
        <end position="76"/>
    </location>
</feature>
<dbReference type="AlphaFoldDB" id="A0A9W7XK94"/>
<evidence type="ECO:0000313" key="2">
    <source>
        <dbReference type="EMBL" id="KAJ1646464.1"/>
    </source>
</evidence>
<feature type="compositionally biased region" description="Low complexity" evidence="1">
    <location>
        <begin position="153"/>
        <end position="174"/>
    </location>
</feature>
<feature type="region of interest" description="Disordered" evidence="1">
    <location>
        <begin position="207"/>
        <end position="294"/>
    </location>
</feature>
<feature type="compositionally biased region" description="Basic residues" evidence="1">
    <location>
        <begin position="1"/>
        <end position="12"/>
    </location>
</feature>
<evidence type="ECO:0000313" key="3">
    <source>
        <dbReference type="Proteomes" id="UP001145021"/>
    </source>
</evidence>
<sequence length="490" mass="53225">MSTHSHAVHTPRRASSVMSNGRTDSAVSLSSARVPNNNNSNNNNNYHRNNNNGKNSASKKDNARRSQSQKHQRQTNRGKQNNSNQRPSIDAAESAASQSRSDEDVSVDFNALLSTPTKKSSRNPRKQKQQQKIVLLTRDAPESEQQVLLAKLAPSASSPASAPSIAAAPSSNRAPSKRGNRRRQATPSRADENAMVSSYSVPSLFPVHPQQQQAQQQQQRTPTRRPTNASASAGRQRPLSGSNLSTIFSPTPRTAHYQQPQQQQQQQSLASGTVIPSYSGSPAASKSNHYAGASFNNSPAPNTLPLPRVFMNSSPSSSVSPPAVAAARDEDVFGMSVPSGPMSPDQLLAQQRQYMQYQSQRQSMPSFPLLQGNGANVNAALDERSRQLESMMLFGNAQQLVHSKSPPPSAQQQQHIMINHFGSQSAVDLSQSASDMTSMFQKLRLIKEIAQNRASTVSPLPANSVAVALSQHQCQHQQHQQQQLTPVYNA</sequence>
<comment type="caution">
    <text evidence="2">The sequence shown here is derived from an EMBL/GenBank/DDBJ whole genome shotgun (WGS) entry which is preliminary data.</text>
</comment>
<feature type="compositionally biased region" description="Low complexity" evidence="1">
    <location>
        <begin position="209"/>
        <end position="227"/>
    </location>
</feature>
<dbReference type="Pfam" id="PF15365">
    <property type="entry name" value="PNRC"/>
    <property type="match status" value="1"/>
</dbReference>
<feature type="compositionally biased region" description="Polar residues" evidence="1">
    <location>
        <begin position="268"/>
        <end position="294"/>
    </location>
</feature>
<feature type="compositionally biased region" description="Polar residues" evidence="1">
    <location>
        <begin position="228"/>
        <end position="252"/>
    </location>
</feature>
<feature type="compositionally biased region" description="Low complexity" evidence="1">
    <location>
        <begin position="36"/>
        <end position="56"/>
    </location>
</feature>
<evidence type="ECO:0000256" key="1">
    <source>
        <dbReference type="SAM" id="MobiDB-lite"/>
    </source>
</evidence>
<feature type="compositionally biased region" description="Polar residues" evidence="1">
    <location>
        <begin position="77"/>
        <end position="87"/>
    </location>
</feature>
<feature type="region of interest" description="Disordered" evidence="1">
    <location>
        <begin position="1"/>
        <end position="104"/>
    </location>
</feature>
<feature type="compositionally biased region" description="Basic residues" evidence="1">
    <location>
        <begin position="175"/>
        <end position="184"/>
    </location>
</feature>
<name>A0A9W7XK94_9FUNG</name>
<dbReference type="GO" id="GO:0016071">
    <property type="term" value="P:mRNA metabolic process"/>
    <property type="evidence" value="ECO:0007669"/>
    <property type="project" value="UniProtKB-ARBA"/>
</dbReference>